<sequence>MIHNVTLFASGNGSNVENIIKYFMGNNSIKITLVVCNNKDAFVLERAHKYKVSTKIISNAELKDGSLHNYLKKTSTTHIVLAGFMNLIPLNLVRHYKNRIINIHPALLPNYGGKGYYGDNVHNSVLKSGDNSSGITIHLVNEEYDKGKIIFQKSISINSDETLESLSSRIHELEYKFFPQIIEKYILNKL</sequence>
<dbReference type="SUPFAM" id="SSF53328">
    <property type="entry name" value="Formyltransferase"/>
    <property type="match status" value="1"/>
</dbReference>
<evidence type="ECO:0000259" key="9">
    <source>
        <dbReference type="Pfam" id="PF00551"/>
    </source>
</evidence>
<keyword evidence="3" id="KW-0808">Transferase</keyword>
<evidence type="ECO:0000256" key="7">
    <source>
        <dbReference type="ARBA" id="ARBA00041682"/>
    </source>
</evidence>
<dbReference type="InterPro" id="IPR036477">
    <property type="entry name" value="Formyl_transf_N_sf"/>
</dbReference>
<dbReference type="InterPro" id="IPR002376">
    <property type="entry name" value="Formyl_transf_N"/>
</dbReference>
<protein>
    <recommendedName>
        <fullName evidence="2">phosphoribosylglycinamide formyltransferase 1</fullName>
        <ecNumber evidence="2">2.1.2.2</ecNumber>
    </recommendedName>
    <alternativeName>
        <fullName evidence="7">5'-phosphoribosylglycinamide transformylase</fullName>
    </alternativeName>
    <alternativeName>
        <fullName evidence="6">GAR transformylase</fullName>
    </alternativeName>
</protein>
<dbReference type="Gene3D" id="3.40.50.170">
    <property type="entry name" value="Formyl transferase, N-terminal domain"/>
    <property type="match status" value="1"/>
</dbReference>
<dbReference type="NCBIfam" id="TIGR00639">
    <property type="entry name" value="PurN"/>
    <property type="match status" value="1"/>
</dbReference>
<evidence type="ECO:0000256" key="2">
    <source>
        <dbReference type="ARBA" id="ARBA00012254"/>
    </source>
</evidence>
<evidence type="ECO:0000256" key="1">
    <source>
        <dbReference type="ARBA" id="ARBA00005054"/>
    </source>
</evidence>
<dbReference type="InterPro" id="IPR001555">
    <property type="entry name" value="GART_AS"/>
</dbReference>
<dbReference type="GO" id="GO:0004644">
    <property type="term" value="F:phosphoribosylglycinamide formyltransferase activity"/>
    <property type="evidence" value="ECO:0007669"/>
    <property type="project" value="UniProtKB-EC"/>
</dbReference>
<feature type="domain" description="Formyl transferase N-terminal" evidence="9">
    <location>
        <begin position="4"/>
        <end position="181"/>
    </location>
</feature>
<accession>A0A381QSH6</accession>
<evidence type="ECO:0000256" key="5">
    <source>
        <dbReference type="ARBA" id="ARBA00038440"/>
    </source>
</evidence>
<dbReference type="EC" id="2.1.2.2" evidence="2"/>
<dbReference type="PANTHER" id="PTHR43369:SF2">
    <property type="entry name" value="PHOSPHORIBOSYLGLYCINAMIDE FORMYLTRANSFERASE"/>
    <property type="match status" value="1"/>
</dbReference>
<dbReference type="PROSITE" id="PS00373">
    <property type="entry name" value="GART"/>
    <property type="match status" value="1"/>
</dbReference>
<gene>
    <name evidence="10" type="ORF">METZ01_LOCUS34353</name>
</gene>
<evidence type="ECO:0000313" key="10">
    <source>
        <dbReference type="EMBL" id="SUZ81499.1"/>
    </source>
</evidence>
<dbReference type="GO" id="GO:0006189">
    <property type="term" value="P:'de novo' IMP biosynthetic process"/>
    <property type="evidence" value="ECO:0007669"/>
    <property type="project" value="UniProtKB-UniPathway"/>
</dbReference>
<dbReference type="EMBL" id="UINC01001471">
    <property type="protein sequence ID" value="SUZ81499.1"/>
    <property type="molecule type" value="Genomic_DNA"/>
</dbReference>
<comment type="pathway">
    <text evidence="1">Purine metabolism; IMP biosynthesis via de novo pathway; N(2)-formyl-N(1)-(5-phospho-D-ribosyl)glycinamide from N(1)-(5-phospho-D-ribosyl)glycinamide (10-formyl THF route): step 1/1.</text>
</comment>
<dbReference type="AlphaFoldDB" id="A0A381QSH6"/>
<dbReference type="CDD" id="cd08645">
    <property type="entry name" value="FMT_core_GART"/>
    <property type="match status" value="1"/>
</dbReference>
<dbReference type="Pfam" id="PF00551">
    <property type="entry name" value="Formyl_trans_N"/>
    <property type="match status" value="1"/>
</dbReference>
<dbReference type="GO" id="GO:0005829">
    <property type="term" value="C:cytosol"/>
    <property type="evidence" value="ECO:0007669"/>
    <property type="project" value="TreeGrafter"/>
</dbReference>
<evidence type="ECO:0000256" key="6">
    <source>
        <dbReference type="ARBA" id="ARBA00041324"/>
    </source>
</evidence>
<dbReference type="InterPro" id="IPR004607">
    <property type="entry name" value="GART"/>
</dbReference>
<dbReference type="UniPathway" id="UPA00074">
    <property type="reaction ID" value="UER00126"/>
</dbReference>
<evidence type="ECO:0000256" key="3">
    <source>
        <dbReference type="ARBA" id="ARBA00022679"/>
    </source>
</evidence>
<evidence type="ECO:0000256" key="4">
    <source>
        <dbReference type="ARBA" id="ARBA00022755"/>
    </source>
</evidence>
<organism evidence="10">
    <name type="scientific">marine metagenome</name>
    <dbReference type="NCBI Taxonomy" id="408172"/>
    <lineage>
        <taxon>unclassified sequences</taxon>
        <taxon>metagenomes</taxon>
        <taxon>ecological metagenomes</taxon>
    </lineage>
</organism>
<proteinExistence type="inferred from homology"/>
<dbReference type="HAMAP" id="MF_01930">
    <property type="entry name" value="PurN"/>
    <property type="match status" value="1"/>
</dbReference>
<keyword evidence="4" id="KW-0658">Purine biosynthesis</keyword>
<name>A0A381QSH6_9ZZZZ</name>
<comment type="similarity">
    <text evidence="5">Belongs to the GART family.</text>
</comment>
<dbReference type="PANTHER" id="PTHR43369">
    <property type="entry name" value="PHOSPHORIBOSYLGLYCINAMIDE FORMYLTRANSFERASE"/>
    <property type="match status" value="1"/>
</dbReference>
<comment type="catalytic activity">
    <reaction evidence="8">
        <text>N(1)-(5-phospho-beta-D-ribosyl)glycinamide + (6R)-10-formyltetrahydrofolate = N(2)-formyl-N(1)-(5-phospho-beta-D-ribosyl)glycinamide + (6S)-5,6,7,8-tetrahydrofolate + H(+)</text>
        <dbReference type="Rhea" id="RHEA:15053"/>
        <dbReference type="ChEBI" id="CHEBI:15378"/>
        <dbReference type="ChEBI" id="CHEBI:57453"/>
        <dbReference type="ChEBI" id="CHEBI:143788"/>
        <dbReference type="ChEBI" id="CHEBI:147286"/>
        <dbReference type="ChEBI" id="CHEBI:195366"/>
        <dbReference type="EC" id="2.1.2.2"/>
    </reaction>
</comment>
<evidence type="ECO:0000256" key="8">
    <source>
        <dbReference type="ARBA" id="ARBA00047664"/>
    </source>
</evidence>
<reference evidence="10" key="1">
    <citation type="submission" date="2018-05" db="EMBL/GenBank/DDBJ databases">
        <authorList>
            <person name="Lanie J.A."/>
            <person name="Ng W.-L."/>
            <person name="Kazmierczak K.M."/>
            <person name="Andrzejewski T.M."/>
            <person name="Davidsen T.M."/>
            <person name="Wayne K.J."/>
            <person name="Tettelin H."/>
            <person name="Glass J.I."/>
            <person name="Rusch D."/>
            <person name="Podicherti R."/>
            <person name="Tsui H.-C.T."/>
            <person name="Winkler M.E."/>
        </authorList>
    </citation>
    <scope>NUCLEOTIDE SEQUENCE</scope>
</reference>